<evidence type="ECO:0000313" key="1">
    <source>
        <dbReference type="EMBL" id="QEG13537.1"/>
    </source>
</evidence>
<proteinExistence type="predicted"/>
<gene>
    <name evidence="1" type="ORF">SPLENDIDRED_63</name>
</gene>
<sequence length="145" mass="16146">MARGGARIDPSWGRTMRTASRIFIGETKRAVKRLISQTAEIIAGQAVSLAPVDTGNLKSSIDINYKDGGLTAKISVGSEYAIYVEYGTGVYAVDGNGRRTAWTYYDEKLGRYVKTHGMRAQPFFWPAVENGERFFKREARRMGVL</sequence>
<dbReference type="EMBL" id="MN013088">
    <property type="protein sequence ID" value="QEG13537.1"/>
    <property type="molecule type" value="Genomic_DNA"/>
</dbReference>
<dbReference type="Pfam" id="PF04883">
    <property type="entry name" value="HK97-gp10_like"/>
    <property type="match status" value="1"/>
</dbReference>
<accession>A0A5B9NH20</accession>
<dbReference type="NCBIfam" id="TIGR01725">
    <property type="entry name" value="phge_HK97_gp10"/>
    <property type="match status" value="1"/>
</dbReference>
<keyword evidence="2" id="KW-1185">Reference proteome</keyword>
<organism evidence="1 2">
    <name type="scientific">Bacillus phage vB_BspS_SplendidRed</name>
    <dbReference type="NCBI Taxonomy" id="2591379"/>
    <lineage>
        <taxon>Viruses</taxon>
        <taxon>Duplodnaviria</taxon>
        <taxon>Heunggongvirae</taxon>
        <taxon>Uroviricota</taxon>
        <taxon>Caudoviricetes</taxon>
        <taxon>Trautnerviridae</taxon>
        <taxon>Polsinellivirinae</taxon>
        <taxon>Splendidredvirus</taxon>
        <taxon>Splendidredvirus splendidred</taxon>
    </lineage>
</organism>
<name>A0A5B9NH20_9CAUD</name>
<dbReference type="Proteomes" id="UP000324040">
    <property type="component" value="Segment"/>
</dbReference>
<protein>
    <recommendedName>
        <fullName evidence="3">HK97 gp10 family phage protein</fullName>
    </recommendedName>
</protein>
<dbReference type="InterPro" id="IPR010064">
    <property type="entry name" value="HK97-gp10_tail"/>
</dbReference>
<evidence type="ECO:0008006" key="3">
    <source>
        <dbReference type="Google" id="ProtNLM"/>
    </source>
</evidence>
<reference evidence="1 2" key="1">
    <citation type="submission" date="2019-06" db="EMBL/GenBank/DDBJ databases">
        <authorList>
            <person name="Handoko Y.A."/>
            <person name="Wardani A.K."/>
            <person name="Sutrisno A.A."/>
            <person name="Widjanarko S.B."/>
            <person name="Sharma R."/>
            <person name="Grose J.H."/>
        </authorList>
    </citation>
    <scope>NUCLEOTIDE SEQUENCE [LARGE SCALE GENOMIC DNA]</scope>
</reference>
<evidence type="ECO:0000313" key="2">
    <source>
        <dbReference type="Proteomes" id="UP000324040"/>
    </source>
</evidence>